<evidence type="ECO:0000313" key="2">
    <source>
        <dbReference type="Proteomes" id="UP000711736"/>
    </source>
</evidence>
<reference evidence="1 2" key="1">
    <citation type="journal article" date="2021" name="Environ. Microbiol.">
        <title>Genetic insights into the dark matter of the mammalian gut microbiota through targeted genome reconstruction.</title>
        <authorList>
            <person name="Lugli G.A."/>
            <person name="Alessandri G."/>
            <person name="Milani C."/>
            <person name="Viappiani A."/>
            <person name="Fontana F."/>
            <person name="Tarracchini C."/>
            <person name="Mancabelli L."/>
            <person name="Argentini C."/>
            <person name="Ruiz L."/>
            <person name="Margolles A."/>
            <person name="van Sinderen D."/>
            <person name="Turroni F."/>
            <person name="Ventura M."/>
        </authorList>
    </citation>
    <scope>NUCLEOTIDE SEQUENCE [LARGE SCALE GENOMIC DNA]</scope>
    <source>
        <strain evidence="1 2">LC6</strain>
    </source>
</reference>
<name>A0ABS5UU29_9BIFI</name>
<keyword evidence="2" id="KW-1185">Reference proteome</keyword>
<gene>
    <name evidence="1" type="ORF">JS530_03120</name>
</gene>
<comment type="caution">
    <text evidence="1">The sequence shown here is derived from an EMBL/GenBank/DDBJ whole genome shotgun (WGS) entry which is preliminary data.</text>
</comment>
<proteinExistence type="predicted"/>
<dbReference type="EMBL" id="JAFEJU010000002">
    <property type="protein sequence ID" value="MBT1174509.1"/>
    <property type="molecule type" value="Genomic_DNA"/>
</dbReference>
<dbReference type="RefSeq" id="WP_214375763.1">
    <property type="nucleotide sequence ID" value="NZ_JAFEJU010000002.1"/>
</dbReference>
<accession>A0ABS5UU29</accession>
<protein>
    <submittedName>
        <fullName evidence="1">Uncharacterized protein</fullName>
    </submittedName>
</protein>
<sequence length="179" mass="19359">MVRFRRIVNRDIFPLLEREGLRKPDDGFVSSGVKGEMDAFQRREDAVAGVGPDDVLVRGFGVGPDAVARPAFRAAVPRVVPDGPFPVADRALIREAVGLLRAGDWRASDAWLAAGRGSGRWDAWRDVVLAGYGLSSQPKDVLDGIARRAWALRVSRHAGKARAYAMACAECANHANDPA</sequence>
<dbReference type="Proteomes" id="UP000711736">
    <property type="component" value="Unassembled WGS sequence"/>
</dbReference>
<organism evidence="1 2">
    <name type="scientific">Bifidobacterium colobi</name>
    <dbReference type="NCBI Taxonomy" id="2809026"/>
    <lineage>
        <taxon>Bacteria</taxon>
        <taxon>Bacillati</taxon>
        <taxon>Actinomycetota</taxon>
        <taxon>Actinomycetes</taxon>
        <taxon>Bifidobacteriales</taxon>
        <taxon>Bifidobacteriaceae</taxon>
        <taxon>Bifidobacterium</taxon>
    </lineage>
</organism>
<evidence type="ECO:0000313" key="1">
    <source>
        <dbReference type="EMBL" id="MBT1174509.1"/>
    </source>
</evidence>